<dbReference type="CDD" id="cd07363">
    <property type="entry name" value="45_DOPA_Dioxygenase"/>
    <property type="match status" value="1"/>
</dbReference>
<evidence type="ECO:0000313" key="7">
    <source>
        <dbReference type="EMBL" id="KAJ3110270.1"/>
    </source>
</evidence>
<dbReference type="GO" id="GO:0016702">
    <property type="term" value="F:oxidoreductase activity, acting on single donors with incorporation of molecular oxygen, incorporation of two atoms of oxygen"/>
    <property type="evidence" value="ECO:0007669"/>
    <property type="project" value="UniProtKB-ARBA"/>
</dbReference>
<evidence type="ECO:0000256" key="1">
    <source>
        <dbReference type="ARBA" id="ARBA00001947"/>
    </source>
</evidence>
<evidence type="ECO:0000259" key="6">
    <source>
        <dbReference type="Pfam" id="PF02900"/>
    </source>
</evidence>
<dbReference type="Gene3D" id="3.40.830.10">
    <property type="entry name" value="LigB-like"/>
    <property type="match status" value="1"/>
</dbReference>
<accession>A0AAD5SVC8</accession>
<dbReference type="PANTHER" id="PTHR30096">
    <property type="entry name" value="4,5-DOPA DIOXYGENASE EXTRADIOL-LIKE PROTEIN"/>
    <property type="match status" value="1"/>
</dbReference>
<dbReference type="GO" id="GO:0008198">
    <property type="term" value="F:ferrous iron binding"/>
    <property type="evidence" value="ECO:0007669"/>
    <property type="project" value="InterPro"/>
</dbReference>
<keyword evidence="8" id="KW-1185">Reference proteome</keyword>
<comment type="cofactor">
    <cofactor evidence="1">
        <name>Zn(2+)</name>
        <dbReference type="ChEBI" id="CHEBI:29105"/>
    </cofactor>
</comment>
<dbReference type="SUPFAM" id="SSF53213">
    <property type="entry name" value="LigB-like"/>
    <property type="match status" value="1"/>
</dbReference>
<keyword evidence="5" id="KW-0560">Oxidoreductase</keyword>
<keyword evidence="4" id="KW-0862">Zinc</keyword>
<feature type="non-terminal residue" evidence="7">
    <location>
        <position position="312"/>
    </location>
</feature>
<keyword evidence="3" id="KW-0479">Metal-binding</keyword>
<organism evidence="7 8">
    <name type="scientific">Physocladia obscura</name>
    <dbReference type="NCBI Taxonomy" id="109957"/>
    <lineage>
        <taxon>Eukaryota</taxon>
        <taxon>Fungi</taxon>
        <taxon>Fungi incertae sedis</taxon>
        <taxon>Chytridiomycota</taxon>
        <taxon>Chytridiomycota incertae sedis</taxon>
        <taxon>Chytridiomycetes</taxon>
        <taxon>Chytridiales</taxon>
        <taxon>Chytriomycetaceae</taxon>
        <taxon>Physocladia</taxon>
    </lineage>
</organism>
<dbReference type="PIRSF" id="PIRSF006157">
    <property type="entry name" value="Doxgns_DODA"/>
    <property type="match status" value="1"/>
</dbReference>
<dbReference type="InterPro" id="IPR004183">
    <property type="entry name" value="Xdiol_dOase_suB"/>
</dbReference>
<evidence type="ECO:0000256" key="2">
    <source>
        <dbReference type="ARBA" id="ARBA00007581"/>
    </source>
</evidence>
<proteinExistence type="inferred from homology"/>
<dbReference type="AlphaFoldDB" id="A0AAD5SVC8"/>
<reference evidence="7" key="1">
    <citation type="submission" date="2020-05" db="EMBL/GenBank/DDBJ databases">
        <title>Phylogenomic resolution of chytrid fungi.</title>
        <authorList>
            <person name="Stajich J.E."/>
            <person name="Amses K."/>
            <person name="Simmons R."/>
            <person name="Seto K."/>
            <person name="Myers J."/>
            <person name="Bonds A."/>
            <person name="Quandt C.A."/>
            <person name="Barry K."/>
            <person name="Liu P."/>
            <person name="Grigoriev I."/>
            <person name="Longcore J.E."/>
            <person name="James T.Y."/>
        </authorList>
    </citation>
    <scope>NUCLEOTIDE SEQUENCE</scope>
    <source>
        <strain evidence="7">JEL0513</strain>
    </source>
</reference>
<dbReference type="PANTHER" id="PTHR30096:SF0">
    <property type="entry name" value="4,5-DOPA DIOXYGENASE EXTRADIOL-LIKE PROTEIN"/>
    <property type="match status" value="1"/>
</dbReference>
<dbReference type="EMBL" id="JADGJH010001751">
    <property type="protein sequence ID" value="KAJ3110270.1"/>
    <property type="molecule type" value="Genomic_DNA"/>
</dbReference>
<feature type="domain" description="Extradiol ring-cleavage dioxygenase class III enzyme subunit B" evidence="6">
    <location>
        <begin position="34"/>
        <end position="302"/>
    </location>
</feature>
<sequence>MISQLQNLASSIVSNATTVATSTVVASSSERLPIYFLSHGSPMWAIEKNQTSEFFEVEGKSIAALADKYEGIVVVSAHWENRSGFGTPGVKVTAKDGNLDLIYDFYGFPKQMYEIKYPVAGSAVLADKVFQAVKSSGIKIEKDVSRGVDHGFWVPLRKMIDPALKIPMVQLSLAENASYDFHLNLGKALGPLVKPDPASGRTKGILFIASGSSVHNLRAINFNDINGPPDAWAKNFDDRLVKFVAETPSAEYCDKWADFVAADTATLKKAHPSVEHLMPLVVALGIASGAETQKAAAVHRHYYSNLSATCLR</sequence>
<comment type="caution">
    <text evidence="7">The sequence shown here is derived from an EMBL/GenBank/DDBJ whole genome shotgun (WGS) entry which is preliminary data.</text>
</comment>
<comment type="similarity">
    <text evidence="2">Belongs to the DODA-type extradiol aromatic ring-opening dioxygenase family.</text>
</comment>
<evidence type="ECO:0000256" key="3">
    <source>
        <dbReference type="ARBA" id="ARBA00022723"/>
    </source>
</evidence>
<gene>
    <name evidence="7" type="ORF">HK100_003102</name>
</gene>
<dbReference type="InterPro" id="IPR014436">
    <property type="entry name" value="Extradiol_dOase_DODA"/>
</dbReference>
<dbReference type="Proteomes" id="UP001211907">
    <property type="component" value="Unassembled WGS sequence"/>
</dbReference>
<name>A0AAD5SVC8_9FUNG</name>
<evidence type="ECO:0000256" key="5">
    <source>
        <dbReference type="ARBA" id="ARBA00023002"/>
    </source>
</evidence>
<evidence type="ECO:0000313" key="8">
    <source>
        <dbReference type="Proteomes" id="UP001211907"/>
    </source>
</evidence>
<evidence type="ECO:0000256" key="4">
    <source>
        <dbReference type="ARBA" id="ARBA00022833"/>
    </source>
</evidence>
<dbReference type="GO" id="GO:0008270">
    <property type="term" value="F:zinc ion binding"/>
    <property type="evidence" value="ECO:0007669"/>
    <property type="project" value="InterPro"/>
</dbReference>
<dbReference type="Pfam" id="PF02900">
    <property type="entry name" value="LigB"/>
    <property type="match status" value="1"/>
</dbReference>
<protein>
    <recommendedName>
        <fullName evidence="6">Extradiol ring-cleavage dioxygenase class III enzyme subunit B domain-containing protein</fullName>
    </recommendedName>
</protein>